<proteinExistence type="predicted"/>
<feature type="chain" id="PRO_5025608407" evidence="1">
    <location>
        <begin position="21"/>
        <end position="141"/>
    </location>
</feature>
<evidence type="ECO:0000256" key="1">
    <source>
        <dbReference type="SAM" id="SignalP"/>
    </source>
</evidence>
<organism evidence="2 3">
    <name type="scientific">Caenorhabditis remanei</name>
    <name type="common">Caenorhabditis vulgaris</name>
    <dbReference type="NCBI Taxonomy" id="31234"/>
    <lineage>
        <taxon>Eukaryota</taxon>
        <taxon>Metazoa</taxon>
        <taxon>Ecdysozoa</taxon>
        <taxon>Nematoda</taxon>
        <taxon>Chromadorea</taxon>
        <taxon>Rhabditida</taxon>
        <taxon>Rhabditina</taxon>
        <taxon>Rhabditomorpha</taxon>
        <taxon>Rhabditoidea</taxon>
        <taxon>Rhabditidae</taxon>
        <taxon>Peloderinae</taxon>
        <taxon>Caenorhabditis</taxon>
    </lineage>
</organism>
<gene>
    <name evidence="2" type="ORF">GCK72_009883</name>
</gene>
<accession>A0A6A5H349</accession>
<comment type="caution">
    <text evidence="2">The sequence shown here is derived from an EMBL/GenBank/DDBJ whole genome shotgun (WGS) entry which is preliminary data.</text>
</comment>
<name>A0A6A5H349_CAERE</name>
<dbReference type="CTD" id="9815144"/>
<evidence type="ECO:0000313" key="3">
    <source>
        <dbReference type="Proteomes" id="UP000483820"/>
    </source>
</evidence>
<reference evidence="2 3" key="1">
    <citation type="submission" date="2019-12" db="EMBL/GenBank/DDBJ databases">
        <title>Chromosome-level assembly of the Caenorhabditis remanei genome.</title>
        <authorList>
            <person name="Teterina A.A."/>
            <person name="Willis J.H."/>
            <person name="Phillips P.C."/>
        </authorList>
    </citation>
    <scope>NUCLEOTIDE SEQUENCE [LARGE SCALE GENOMIC DNA]</scope>
    <source>
        <strain evidence="2 3">PX506</strain>
        <tissue evidence="2">Whole organism</tissue>
    </source>
</reference>
<protein>
    <submittedName>
        <fullName evidence="2">Uncharacterized protein</fullName>
    </submittedName>
</protein>
<dbReference type="GeneID" id="9815144"/>
<dbReference type="RefSeq" id="XP_003113163.2">
    <property type="nucleotide sequence ID" value="XM_003113115.2"/>
</dbReference>
<evidence type="ECO:0000313" key="2">
    <source>
        <dbReference type="EMBL" id="KAF1761627.1"/>
    </source>
</evidence>
<keyword evidence="1" id="KW-0732">Signal</keyword>
<dbReference type="Pfam" id="PF17619">
    <property type="entry name" value="SCVP"/>
    <property type="match status" value="1"/>
</dbReference>
<dbReference type="AlphaFoldDB" id="A0A6A5H349"/>
<dbReference type="InterPro" id="IPR035126">
    <property type="entry name" value="SCVP"/>
</dbReference>
<dbReference type="Proteomes" id="UP000483820">
    <property type="component" value="Chromosome III"/>
</dbReference>
<dbReference type="KEGG" id="crq:GCK72_009883"/>
<sequence>MSAAIRVFLLFAIFAGVVEMCGNLHSQPVASTPNATGNGTSRKRRSAAVVNIAHIEFKTTLTSATDLEFSRIENELTREYEELLDKAHRQVATGVDGGSVLKYMFIETDCGIAQLFAQVVKDLNSFVTGATIRCNDQISNI</sequence>
<dbReference type="EMBL" id="WUAV01000003">
    <property type="protein sequence ID" value="KAF1761627.1"/>
    <property type="molecule type" value="Genomic_DNA"/>
</dbReference>
<feature type="signal peptide" evidence="1">
    <location>
        <begin position="1"/>
        <end position="20"/>
    </location>
</feature>